<evidence type="ECO:0000256" key="5">
    <source>
        <dbReference type="ARBA" id="ARBA00022692"/>
    </source>
</evidence>
<comment type="caution">
    <text evidence="11">The sequence shown here is derived from an EMBL/GenBank/DDBJ whole genome shotgun (WGS) entry which is preliminary data.</text>
</comment>
<protein>
    <recommendedName>
        <fullName evidence="10">Phosphatidylinositol-glycan biosynthesis class X protein</fullName>
    </recommendedName>
</protein>
<keyword evidence="5" id="KW-0812">Transmembrane</keyword>
<feature type="non-terminal residue" evidence="11">
    <location>
        <position position="197"/>
    </location>
</feature>
<evidence type="ECO:0000313" key="12">
    <source>
        <dbReference type="Proteomes" id="UP000529728"/>
    </source>
</evidence>
<dbReference type="PANTHER" id="PTHR28650">
    <property type="entry name" value="PHOSPHATIDYLINOSITOL-GLYCAN BIOSYNTHESIS CLASS X PROTEIN"/>
    <property type="match status" value="1"/>
</dbReference>
<keyword evidence="8" id="KW-0472">Membrane</keyword>
<dbReference type="Pfam" id="PF08320">
    <property type="entry name" value="PIG-X"/>
    <property type="match status" value="1"/>
</dbReference>
<comment type="pathway">
    <text evidence="2 10">Glycolipid biosynthesis; glycosylphosphatidylinositol-anchor biosynthesis.</text>
</comment>
<dbReference type="GO" id="GO:0006506">
    <property type="term" value="P:GPI anchor biosynthetic process"/>
    <property type="evidence" value="ECO:0007669"/>
    <property type="project" value="UniProtKB-UniPathway"/>
</dbReference>
<comment type="subcellular location">
    <subcellularLocation>
        <location evidence="1 10">Endoplasmic reticulum membrane</location>
        <topology evidence="1 10">Single-pass membrane protein</topology>
    </subcellularLocation>
</comment>
<dbReference type="AlphaFoldDB" id="A0A7K4X6D5"/>
<sequence length="197" mass="21317">RELLVKAELGEDAGGCAVAARTLLPPGIFADPYELAALRRHNGTETALFPDLVDLEAPEYLAGNLILLLFLGADPRCPRCFRAAAPVHARYHRPARSRRESSVALESPQVLLCCCHHRRLSAECWEPAGLETPCSADTTRPCQWHGTKHRPAGEESTLRVPVGLREHSALVCALTLLTTGLCSGLILAAACKHGHFS</sequence>
<evidence type="ECO:0000256" key="8">
    <source>
        <dbReference type="ARBA" id="ARBA00023136"/>
    </source>
</evidence>
<dbReference type="InterPro" id="IPR040039">
    <property type="entry name" value="PIGX"/>
</dbReference>
<comment type="function">
    <text evidence="10">Stabilizing subunit of the glycosylphosphatidylinositol-mannosyltransferase I complex which catalyzes the transfer of the first mannose, via an alpha-1,4 bond from a dolichol-phosphate-mannose (Dol-P-Man) to the glucosaminyl acyl phosphatidylinositol (GlcN-(acyl)PI) intermediate to generate alpha-D-Man-(1-&gt;4)-alpha-D-GlcN-(1-&gt;6)-(1-radyl,2-acyl-sn-glycero-3-phospho)-2-acyl-inositol and participates in the sixth step of the glycosylphosphatidylinositol-anchor biosynthesis. Probably acts by stabilizing the mannosyltransferase PIGM.</text>
</comment>
<dbReference type="InterPro" id="IPR013233">
    <property type="entry name" value="PIG-X/PBN1"/>
</dbReference>
<evidence type="ECO:0000256" key="10">
    <source>
        <dbReference type="RuleBase" id="RU366056"/>
    </source>
</evidence>
<evidence type="ECO:0000256" key="3">
    <source>
        <dbReference type="ARBA" id="ARBA00010345"/>
    </source>
</evidence>
<evidence type="ECO:0000256" key="2">
    <source>
        <dbReference type="ARBA" id="ARBA00004687"/>
    </source>
</evidence>
<keyword evidence="12" id="KW-1185">Reference proteome</keyword>
<dbReference type="UniPathway" id="UPA00196"/>
<dbReference type="Proteomes" id="UP000529728">
    <property type="component" value="Unassembled WGS sequence"/>
</dbReference>
<dbReference type="PANTHER" id="PTHR28650:SF1">
    <property type="entry name" value="PHOSPHATIDYLINOSITOL-GLYCAN BIOSYNTHESIS CLASS X PROTEIN"/>
    <property type="match status" value="1"/>
</dbReference>
<proteinExistence type="inferred from homology"/>
<evidence type="ECO:0000256" key="7">
    <source>
        <dbReference type="ARBA" id="ARBA00022989"/>
    </source>
</evidence>
<dbReference type="EMBL" id="VWZN01002783">
    <property type="protein sequence ID" value="NWR42473.1"/>
    <property type="molecule type" value="Genomic_DNA"/>
</dbReference>
<organism evidence="11 12">
    <name type="scientific">Regulus satrapa</name>
    <name type="common">Golden-crowned kinglet</name>
    <dbReference type="NCBI Taxonomy" id="13245"/>
    <lineage>
        <taxon>Eukaryota</taxon>
        <taxon>Metazoa</taxon>
        <taxon>Chordata</taxon>
        <taxon>Craniata</taxon>
        <taxon>Vertebrata</taxon>
        <taxon>Euteleostomi</taxon>
        <taxon>Archelosauria</taxon>
        <taxon>Archosauria</taxon>
        <taxon>Dinosauria</taxon>
        <taxon>Saurischia</taxon>
        <taxon>Theropoda</taxon>
        <taxon>Coelurosauria</taxon>
        <taxon>Aves</taxon>
        <taxon>Neognathae</taxon>
        <taxon>Neoaves</taxon>
        <taxon>Telluraves</taxon>
        <taxon>Australaves</taxon>
        <taxon>Passeriformes</taxon>
        <taxon>Regulidae</taxon>
        <taxon>Regulus</taxon>
    </lineage>
</organism>
<evidence type="ECO:0000256" key="9">
    <source>
        <dbReference type="ARBA" id="ARBA00023180"/>
    </source>
</evidence>
<dbReference type="OrthoDB" id="5546453at2759"/>
<feature type="non-terminal residue" evidence="11">
    <location>
        <position position="1"/>
    </location>
</feature>
<keyword evidence="7" id="KW-1133">Transmembrane helix</keyword>
<gene>
    <name evidence="11" type="primary">Pigx</name>
    <name evidence="11" type="ORF">REGSAT_R07116</name>
</gene>
<keyword evidence="9" id="KW-0325">Glycoprotein</keyword>
<evidence type="ECO:0000256" key="1">
    <source>
        <dbReference type="ARBA" id="ARBA00004389"/>
    </source>
</evidence>
<accession>A0A7K4X6D5</accession>
<dbReference type="SMART" id="SM00780">
    <property type="entry name" value="PIG-X"/>
    <property type="match status" value="1"/>
</dbReference>
<keyword evidence="4 10" id="KW-0337">GPI-anchor biosynthesis</keyword>
<keyword evidence="6 10" id="KW-0256">Endoplasmic reticulum</keyword>
<name>A0A7K4X6D5_REGSA</name>
<evidence type="ECO:0000313" key="11">
    <source>
        <dbReference type="EMBL" id="NWR42473.1"/>
    </source>
</evidence>
<evidence type="ECO:0000256" key="4">
    <source>
        <dbReference type="ARBA" id="ARBA00022502"/>
    </source>
</evidence>
<reference evidence="11 12" key="1">
    <citation type="submission" date="2019-09" db="EMBL/GenBank/DDBJ databases">
        <title>Bird 10,000 Genomes (B10K) Project - Family phase.</title>
        <authorList>
            <person name="Zhang G."/>
        </authorList>
    </citation>
    <scope>NUCLEOTIDE SEQUENCE [LARGE SCALE GENOMIC DNA]</scope>
    <source>
        <strain evidence="11">B10K-DU-001-18</strain>
        <tissue evidence="11">Muscle</tissue>
    </source>
</reference>
<comment type="similarity">
    <text evidence="3 10">Belongs to the PIGX family.</text>
</comment>
<dbReference type="GO" id="GO:0005789">
    <property type="term" value="C:endoplasmic reticulum membrane"/>
    <property type="evidence" value="ECO:0007669"/>
    <property type="project" value="UniProtKB-SubCell"/>
</dbReference>
<evidence type="ECO:0000256" key="6">
    <source>
        <dbReference type="ARBA" id="ARBA00022824"/>
    </source>
</evidence>